<evidence type="ECO:0000256" key="3">
    <source>
        <dbReference type="SAM" id="MobiDB-lite"/>
    </source>
</evidence>
<dbReference type="InterPro" id="IPR008978">
    <property type="entry name" value="HSP20-like_chaperone"/>
</dbReference>
<evidence type="ECO:0000259" key="4">
    <source>
        <dbReference type="PROSITE" id="PS01031"/>
    </source>
</evidence>
<organism evidence="5 6">
    <name type="scientific">Sphingopyxis alaskensis (strain DSM 13593 / LMG 18877 / RB2256)</name>
    <name type="common">Sphingomonas alaskensis</name>
    <dbReference type="NCBI Taxonomy" id="317655"/>
    <lineage>
        <taxon>Bacteria</taxon>
        <taxon>Pseudomonadati</taxon>
        <taxon>Pseudomonadota</taxon>
        <taxon>Alphaproteobacteria</taxon>
        <taxon>Sphingomonadales</taxon>
        <taxon>Sphingomonadaceae</taxon>
        <taxon>Sphingopyxis</taxon>
    </lineage>
</organism>
<proteinExistence type="inferred from homology"/>
<gene>
    <name evidence="5" type="ordered locus">Sala_0389</name>
</gene>
<protein>
    <submittedName>
        <fullName evidence="5">Heat shock protein Hsp20</fullName>
    </submittedName>
</protein>
<dbReference type="Proteomes" id="UP000006578">
    <property type="component" value="Chromosome"/>
</dbReference>
<name>Q1GW60_SPHAL</name>
<feature type="compositionally biased region" description="Polar residues" evidence="3">
    <location>
        <begin position="12"/>
        <end position="23"/>
    </location>
</feature>
<reference evidence="5 6" key="1">
    <citation type="journal article" date="2009" name="Proc. Natl. Acad. Sci. U.S.A.">
        <title>The genomic basis of trophic strategy in marine bacteria.</title>
        <authorList>
            <person name="Lauro F.M."/>
            <person name="McDougald D."/>
            <person name="Thomas T."/>
            <person name="Williams T.J."/>
            <person name="Egan S."/>
            <person name="Rice S."/>
            <person name="DeMaere M.Z."/>
            <person name="Ting L."/>
            <person name="Ertan H."/>
            <person name="Johnson J."/>
            <person name="Ferriera S."/>
            <person name="Lapidus A."/>
            <person name="Anderson I."/>
            <person name="Kyrpides N."/>
            <person name="Munk A.C."/>
            <person name="Detter C."/>
            <person name="Han C.S."/>
            <person name="Brown M.V."/>
            <person name="Robb F.T."/>
            <person name="Kjelleberg S."/>
            <person name="Cavicchioli R."/>
        </authorList>
    </citation>
    <scope>NUCLEOTIDE SEQUENCE [LARGE SCALE GENOMIC DNA]</scope>
    <source>
        <strain evidence="6">DSM 13593 / LMG 18877 / RB2256</strain>
    </source>
</reference>
<dbReference type="AlphaFoldDB" id="Q1GW60"/>
<dbReference type="PROSITE" id="PS01031">
    <property type="entry name" value="SHSP"/>
    <property type="match status" value="1"/>
</dbReference>
<dbReference type="HOGENOM" id="CLU_046737_12_0_5"/>
<dbReference type="RefSeq" id="WP_011540703.1">
    <property type="nucleotide sequence ID" value="NC_008048.1"/>
</dbReference>
<keyword evidence="6" id="KW-1185">Reference proteome</keyword>
<evidence type="ECO:0000256" key="2">
    <source>
        <dbReference type="RuleBase" id="RU003616"/>
    </source>
</evidence>
<accession>Q1GW60</accession>
<dbReference type="InterPro" id="IPR002068">
    <property type="entry name" value="A-crystallin/Hsp20_dom"/>
</dbReference>
<dbReference type="PANTHER" id="PTHR11527">
    <property type="entry name" value="HEAT-SHOCK PROTEIN 20 FAMILY MEMBER"/>
    <property type="match status" value="1"/>
</dbReference>
<dbReference type="eggNOG" id="COG0071">
    <property type="taxonomic scope" value="Bacteria"/>
</dbReference>
<evidence type="ECO:0000256" key="1">
    <source>
        <dbReference type="PROSITE-ProRule" id="PRU00285"/>
    </source>
</evidence>
<feature type="domain" description="SHSP" evidence="4">
    <location>
        <begin position="52"/>
        <end position="166"/>
    </location>
</feature>
<dbReference type="EMBL" id="CP000356">
    <property type="protein sequence ID" value="ABF52112.1"/>
    <property type="molecule type" value="Genomic_DNA"/>
</dbReference>
<dbReference type="SUPFAM" id="SSF49764">
    <property type="entry name" value="HSP20-like chaperones"/>
    <property type="match status" value="1"/>
</dbReference>
<evidence type="ECO:0000313" key="5">
    <source>
        <dbReference type="EMBL" id="ABF52112.1"/>
    </source>
</evidence>
<dbReference type="STRING" id="317655.Sala_0389"/>
<dbReference type="Pfam" id="PF00011">
    <property type="entry name" value="HSP20"/>
    <property type="match status" value="1"/>
</dbReference>
<keyword evidence="5" id="KW-0346">Stress response</keyword>
<feature type="region of interest" description="Disordered" evidence="3">
    <location>
        <begin position="1"/>
        <end position="29"/>
    </location>
</feature>
<dbReference type="InterPro" id="IPR031107">
    <property type="entry name" value="Small_HSP"/>
</dbReference>
<dbReference type="Gene3D" id="2.60.40.790">
    <property type="match status" value="1"/>
</dbReference>
<comment type="similarity">
    <text evidence="1 2">Belongs to the small heat shock protein (HSP20) family.</text>
</comment>
<sequence>MMKIKDLVPWTRSENPRQPVSNAEQEEAHHSLKRDINALVDKFVEKIGNLDLPWQDNEAKSDVVQAGDAVEISIELPGMDLADIDLSISGDMLVVKGEKKVERQEEKQGYFLSERAYGQICRAIPLPPGLDTDAAKADLKNGVLTISIPQSAEARSSMKKISVNKA</sequence>
<evidence type="ECO:0000313" key="6">
    <source>
        <dbReference type="Proteomes" id="UP000006578"/>
    </source>
</evidence>
<dbReference type="KEGG" id="sal:Sala_0389"/>
<dbReference type="CDD" id="cd06464">
    <property type="entry name" value="ACD_sHsps-like"/>
    <property type="match status" value="1"/>
</dbReference>